<feature type="region of interest" description="Disordered" evidence="1">
    <location>
        <begin position="90"/>
        <end position="112"/>
    </location>
</feature>
<dbReference type="PANTHER" id="PTHR37287">
    <property type="entry name" value="INO EIGHTY SUBUNIT 1"/>
    <property type="match status" value="1"/>
</dbReference>
<feature type="region of interest" description="Disordered" evidence="1">
    <location>
        <begin position="346"/>
        <end position="427"/>
    </location>
</feature>
<feature type="compositionally biased region" description="Polar residues" evidence="1">
    <location>
        <begin position="15"/>
        <end position="29"/>
    </location>
</feature>
<proteinExistence type="predicted"/>
<feature type="compositionally biased region" description="Low complexity" evidence="1">
    <location>
        <begin position="36"/>
        <end position="48"/>
    </location>
</feature>
<evidence type="ECO:0000256" key="1">
    <source>
        <dbReference type="SAM" id="MobiDB-lite"/>
    </source>
</evidence>
<evidence type="ECO:0000313" key="2">
    <source>
        <dbReference type="EMBL" id="KAF8482104.1"/>
    </source>
</evidence>
<dbReference type="InterPro" id="IPR038014">
    <property type="entry name" value="Ies1"/>
</dbReference>
<reference evidence="2" key="2">
    <citation type="journal article" date="2020" name="Nat. Commun.">
        <title>Large-scale genome sequencing of mycorrhizal fungi provides insights into the early evolution of symbiotic traits.</title>
        <authorList>
            <person name="Miyauchi S."/>
            <person name="Kiss E."/>
            <person name="Kuo A."/>
            <person name="Drula E."/>
            <person name="Kohler A."/>
            <person name="Sanchez-Garcia M."/>
            <person name="Morin E."/>
            <person name="Andreopoulos B."/>
            <person name="Barry K.W."/>
            <person name="Bonito G."/>
            <person name="Buee M."/>
            <person name="Carver A."/>
            <person name="Chen C."/>
            <person name="Cichocki N."/>
            <person name="Clum A."/>
            <person name="Culley D."/>
            <person name="Crous P.W."/>
            <person name="Fauchery L."/>
            <person name="Girlanda M."/>
            <person name="Hayes R.D."/>
            <person name="Keri Z."/>
            <person name="LaButti K."/>
            <person name="Lipzen A."/>
            <person name="Lombard V."/>
            <person name="Magnuson J."/>
            <person name="Maillard F."/>
            <person name="Murat C."/>
            <person name="Nolan M."/>
            <person name="Ohm R.A."/>
            <person name="Pangilinan J."/>
            <person name="Pereira M.F."/>
            <person name="Perotto S."/>
            <person name="Peter M."/>
            <person name="Pfister S."/>
            <person name="Riley R."/>
            <person name="Sitrit Y."/>
            <person name="Stielow J.B."/>
            <person name="Szollosi G."/>
            <person name="Zifcakova L."/>
            <person name="Stursova M."/>
            <person name="Spatafora J.W."/>
            <person name="Tedersoo L."/>
            <person name="Vaario L.M."/>
            <person name="Yamada A."/>
            <person name="Yan M."/>
            <person name="Wang P."/>
            <person name="Xu J."/>
            <person name="Bruns T."/>
            <person name="Baldrian P."/>
            <person name="Vilgalys R."/>
            <person name="Dunand C."/>
            <person name="Henrissat B."/>
            <person name="Grigoriev I.V."/>
            <person name="Hibbett D."/>
            <person name="Nagy L.G."/>
            <person name="Martin F.M."/>
        </authorList>
    </citation>
    <scope>NUCLEOTIDE SEQUENCE</scope>
    <source>
        <strain evidence="2">Prilba</strain>
    </source>
</reference>
<comment type="caution">
    <text evidence="2">The sequence shown here is derived from an EMBL/GenBank/DDBJ whole genome shotgun (WGS) entry which is preliminary data.</text>
</comment>
<protein>
    <recommendedName>
        <fullName evidence="4">Ino eighty subunit 1</fullName>
    </recommendedName>
</protein>
<dbReference type="AlphaFoldDB" id="A0A9P5MZ66"/>
<dbReference type="OrthoDB" id="5413003at2759"/>
<feature type="compositionally biased region" description="Basic and acidic residues" evidence="1">
    <location>
        <begin position="1"/>
        <end position="10"/>
    </location>
</feature>
<dbReference type="Proteomes" id="UP000759537">
    <property type="component" value="Unassembled WGS sequence"/>
</dbReference>
<dbReference type="GO" id="GO:0031011">
    <property type="term" value="C:Ino80 complex"/>
    <property type="evidence" value="ECO:0007669"/>
    <property type="project" value="InterPro"/>
</dbReference>
<sequence length="485" mass="53370">MTVDVGDRARPSAVAPTSLSIQHGRSKGQQVRFRPHSLPYSSSSSPSSSFARRKAFAIKHQEAEPLTRRDLQYDFLYHIFAAQERVFTDPTLSSKEGGGGGGGGSGGTGTGTGRVTFRDLYVHALMSSPRCSKALREKMQETPEFASDFAKMSLLANVGRVNTTMTFLPEMRTALRTYHPVPSLQKADANLQDAPRIKNILKACSLKDEAATNMPVTPAELRARAATGIVPSTSIVNLLFVLSNHFTTVAHDHFGCRDIDFLDLFLPIKISSPSRARAFLWLAFHYHEAPSLNPFEDQQARKHLGLIPELIPLSEEEFEKENVDPEDERNYATKMTKLRIDFLAKNAQGAENNNRKGTAKSKVRAPSPGKSIPAKRERSDPDSAAEDESDHLGPPSRRRRPKTLNPSRALSESSISRLSNRHSGGPHRSILQQAWHVVTTVDAFLDSDDEDIDESARHAYGTSSPSMPRGVPDFVCFSHASPGTC</sequence>
<feature type="region of interest" description="Disordered" evidence="1">
    <location>
        <begin position="1"/>
        <end position="48"/>
    </location>
</feature>
<name>A0A9P5MZ66_9AGAM</name>
<dbReference type="EMBL" id="WHVB01000006">
    <property type="protein sequence ID" value="KAF8482104.1"/>
    <property type="molecule type" value="Genomic_DNA"/>
</dbReference>
<reference evidence="2" key="1">
    <citation type="submission" date="2019-10" db="EMBL/GenBank/DDBJ databases">
        <authorList>
            <consortium name="DOE Joint Genome Institute"/>
            <person name="Kuo A."/>
            <person name="Miyauchi S."/>
            <person name="Kiss E."/>
            <person name="Drula E."/>
            <person name="Kohler A."/>
            <person name="Sanchez-Garcia M."/>
            <person name="Andreopoulos B."/>
            <person name="Barry K.W."/>
            <person name="Bonito G."/>
            <person name="Buee M."/>
            <person name="Carver A."/>
            <person name="Chen C."/>
            <person name="Cichocki N."/>
            <person name="Clum A."/>
            <person name="Culley D."/>
            <person name="Crous P.W."/>
            <person name="Fauchery L."/>
            <person name="Girlanda M."/>
            <person name="Hayes R."/>
            <person name="Keri Z."/>
            <person name="LaButti K."/>
            <person name="Lipzen A."/>
            <person name="Lombard V."/>
            <person name="Magnuson J."/>
            <person name="Maillard F."/>
            <person name="Morin E."/>
            <person name="Murat C."/>
            <person name="Nolan M."/>
            <person name="Ohm R."/>
            <person name="Pangilinan J."/>
            <person name="Pereira M."/>
            <person name="Perotto S."/>
            <person name="Peter M."/>
            <person name="Riley R."/>
            <person name="Sitrit Y."/>
            <person name="Stielow B."/>
            <person name="Szollosi G."/>
            <person name="Zifcakova L."/>
            <person name="Stursova M."/>
            <person name="Spatafora J.W."/>
            <person name="Tedersoo L."/>
            <person name="Vaario L.-M."/>
            <person name="Yamada A."/>
            <person name="Yan M."/>
            <person name="Wang P."/>
            <person name="Xu J."/>
            <person name="Bruns T."/>
            <person name="Baldrian P."/>
            <person name="Vilgalys R."/>
            <person name="Henrissat B."/>
            <person name="Grigoriev I.V."/>
            <person name="Hibbett D."/>
            <person name="Nagy L.G."/>
            <person name="Martin F.M."/>
        </authorList>
    </citation>
    <scope>NUCLEOTIDE SEQUENCE</scope>
    <source>
        <strain evidence="2">Prilba</strain>
    </source>
</reference>
<keyword evidence="3" id="KW-1185">Reference proteome</keyword>
<organism evidence="2 3">
    <name type="scientific">Russula ochroleuca</name>
    <dbReference type="NCBI Taxonomy" id="152965"/>
    <lineage>
        <taxon>Eukaryota</taxon>
        <taxon>Fungi</taxon>
        <taxon>Dikarya</taxon>
        <taxon>Basidiomycota</taxon>
        <taxon>Agaricomycotina</taxon>
        <taxon>Agaricomycetes</taxon>
        <taxon>Russulales</taxon>
        <taxon>Russulaceae</taxon>
        <taxon>Russula</taxon>
    </lineage>
</organism>
<feature type="compositionally biased region" description="Gly residues" evidence="1">
    <location>
        <begin position="96"/>
        <end position="112"/>
    </location>
</feature>
<evidence type="ECO:0000313" key="3">
    <source>
        <dbReference type="Proteomes" id="UP000759537"/>
    </source>
</evidence>
<feature type="compositionally biased region" description="Polar residues" evidence="1">
    <location>
        <begin position="404"/>
        <end position="422"/>
    </location>
</feature>
<evidence type="ECO:0008006" key="4">
    <source>
        <dbReference type="Google" id="ProtNLM"/>
    </source>
</evidence>
<gene>
    <name evidence="2" type="ORF">DFH94DRAFT_420791</name>
</gene>
<accession>A0A9P5MZ66</accession>
<dbReference type="PANTHER" id="PTHR37287:SF1">
    <property type="entry name" value="INO EIGHTY SUBUNIT 1"/>
    <property type="match status" value="1"/>
</dbReference>